<organism evidence="1 2">
    <name type="scientific">Thermococcus onnurineus (strain NA1)</name>
    <dbReference type="NCBI Taxonomy" id="523850"/>
    <lineage>
        <taxon>Archaea</taxon>
        <taxon>Methanobacteriati</taxon>
        <taxon>Methanobacteriota</taxon>
        <taxon>Thermococci</taxon>
        <taxon>Thermococcales</taxon>
        <taxon>Thermococcaceae</taxon>
        <taxon>Thermococcus</taxon>
    </lineage>
</organism>
<dbReference type="HOGENOM" id="CLU_2713051_0_0_2"/>
<evidence type="ECO:0000313" key="2">
    <source>
        <dbReference type="Proteomes" id="UP000002727"/>
    </source>
</evidence>
<name>B6YXH0_THEON</name>
<dbReference type="Proteomes" id="UP000002727">
    <property type="component" value="Chromosome"/>
</dbReference>
<reference evidence="1 2" key="1">
    <citation type="journal article" date="2008" name="J. Bacteriol.">
        <title>The complete genome sequence of Thermococcus onnurineus NA1 reveals a mixed heterotrophic and carboxydotrophic metabolism.</title>
        <authorList>
            <person name="Lee H.S."/>
            <person name="Kang S.G."/>
            <person name="Bae S.S."/>
            <person name="Lim J.K."/>
            <person name="Cho Y."/>
            <person name="Kim Y.J."/>
            <person name="Jeon J.H."/>
            <person name="Cha S.S."/>
            <person name="Kwon K.K."/>
            <person name="Kim H.T."/>
            <person name="Park C.J."/>
            <person name="Lee H.W."/>
            <person name="Kim S.I."/>
            <person name="Chun J."/>
            <person name="Colwell R.R."/>
            <person name="Kim S.J."/>
            <person name="Lee J.H."/>
        </authorList>
    </citation>
    <scope>NUCLEOTIDE SEQUENCE [LARGE SCALE GENOMIC DNA]</scope>
    <source>
        <strain evidence="1 2">NA1</strain>
    </source>
</reference>
<protein>
    <submittedName>
        <fullName evidence="1">Uncharacterized protein</fullName>
    </submittedName>
</protein>
<sequence>MGMNVGALDEEDSVGVLQNLLRRGIRSENRRNAPCLNHFLQVHFIEKNAISGMVYLTDYTYQRLHSDHLERS</sequence>
<gene>
    <name evidence="1" type="ordered locus">TON_1294</name>
</gene>
<accession>B6YXH0</accession>
<dbReference type="KEGG" id="ton:TON_1294"/>
<dbReference type="AlphaFoldDB" id="B6YXH0"/>
<keyword evidence="2" id="KW-1185">Reference proteome</keyword>
<dbReference type="EMBL" id="CP000855">
    <property type="protein sequence ID" value="ACJ16783.1"/>
    <property type="molecule type" value="Genomic_DNA"/>
</dbReference>
<evidence type="ECO:0000313" key="1">
    <source>
        <dbReference type="EMBL" id="ACJ16783.1"/>
    </source>
</evidence>
<proteinExistence type="predicted"/>